<evidence type="ECO:0000256" key="1">
    <source>
        <dbReference type="ARBA" id="ARBA00022617"/>
    </source>
</evidence>
<evidence type="ECO:0000313" key="5">
    <source>
        <dbReference type="Proteomes" id="UP000039046"/>
    </source>
</evidence>
<dbReference type="PANTHER" id="PTHR24305:SF152">
    <property type="entry name" value="P450, PUTATIVE (EUROFUNG)-RELATED"/>
    <property type="match status" value="1"/>
</dbReference>
<dbReference type="SUPFAM" id="SSF48264">
    <property type="entry name" value="Cytochrome P450"/>
    <property type="match status" value="1"/>
</dbReference>
<dbReference type="OrthoDB" id="3945418at2759"/>
<evidence type="ECO:0000313" key="4">
    <source>
        <dbReference type="EMBL" id="CEJ89989.1"/>
    </source>
</evidence>
<dbReference type="InterPro" id="IPR036396">
    <property type="entry name" value="Cyt_P450_sf"/>
</dbReference>
<dbReference type="GO" id="GO:0020037">
    <property type="term" value="F:heme binding"/>
    <property type="evidence" value="ECO:0007669"/>
    <property type="project" value="InterPro"/>
</dbReference>
<dbReference type="GO" id="GO:0005506">
    <property type="term" value="F:iron ion binding"/>
    <property type="evidence" value="ECO:0007669"/>
    <property type="project" value="InterPro"/>
</dbReference>
<reference evidence="4 5" key="1">
    <citation type="journal article" date="2015" name="Genome Announc.">
        <title>Draft Genome Sequence and Gene Annotation of the Entomopathogenic Fungus Verticillium hemipterigenum.</title>
        <authorList>
            <person name="Horn F."/>
            <person name="Habel A."/>
            <person name="Scharf D.H."/>
            <person name="Dworschak J."/>
            <person name="Brakhage A.A."/>
            <person name="Guthke R."/>
            <person name="Hertweck C."/>
            <person name="Linde J."/>
        </authorList>
    </citation>
    <scope>NUCLEOTIDE SEQUENCE [LARGE SCALE GENOMIC DNA]</scope>
</reference>
<gene>
    <name evidence="4" type="ORF">VHEMI05802</name>
</gene>
<keyword evidence="2" id="KW-0479">Metal-binding</keyword>
<evidence type="ECO:0000256" key="3">
    <source>
        <dbReference type="ARBA" id="ARBA00023004"/>
    </source>
</evidence>
<dbReference type="Proteomes" id="UP000039046">
    <property type="component" value="Unassembled WGS sequence"/>
</dbReference>
<dbReference type="Pfam" id="PF00067">
    <property type="entry name" value="p450"/>
    <property type="match status" value="1"/>
</dbReference>
<evidence type="ECO:0000256" key="2">
    <source>
        <dbReference type="ARBA" id="ARBA00022723"/>
    </source>
</evidence>
<dbReference type="InterPro" id="IPR050121">
    <property type="entry name" value="Cytochrome_P450_monoxygenase"/>
</dbReference>
<dbReference type="STRING" id="1531966.A0A0A1T595"/>
<proteinExistence type="predicted"/>
<sequence length="246" mass="27669">MMIINEFMFSSVLKHLKSLVDDNFDDPLSVASTAAVNWTLWLTRNFHITGYLGYLPDWVLKRFPYSFESLREGGQMIIELTVHEHDLADVKNPDCMTQRLIRAHLDCKSYAGAPMSIELVASEAEITMWGGIVDLGNIMPLGSFHTASDDDLQYRLYCELKSVWPDIDAAPSDYMTLRKLPLLHAVLMESQRLTYGVVIGPPRMVGPSGAVVDGYTIPSKTVVACSTYYVHMNEAKFPNPDKFDPQ</sequence>
<organism evidence="4 5">
    <name type="scientific">[Torrubiella] hemipterigena</name>
    <dbReference type="NCBI Taxonomy" id="1531966"/>
    <lineage>
        <taxon>Eukaryota</taxon>
        <taxon>Fungi</taxon>
        <taxon>Dikarya</taxon>
        <taxon>Ascomycota</taxon>
        <taxon>Pezizomycotina</taxon>
        <taxon>Sordariomycetes</taxon>
        <taxon>Hypocreomycetidae</taxon>
        <taxon>Hypocreales</taxon>
        <taxon>Clavicipitaceae</taxon>
        <taxon>Clavicipitaceae incertae sedis</taxon>
        <taxon>'Torrubiella' clade</taxon>
    </lineage>
</organism>
<dbReference type="InterPro" id="IPR001128">
    <property type="entry name" value="Cyt_P450"/>
</dbReference>
<keyword evidence="5" id="KW-1185">Reference proteome</keyword>
<dbReference type="GO" id="GO:0004497">
    <property type="term" value="F:monooxygenase activity"/>
    <property type="evidence" value="ECO:0007669"/>
    <property type="project" value="InterPro"/>
</dbReference>
<dbReference type="EMBL" id="CDHN01000003">
    <property type="protein sequence ID" value="CEJ89989.1"/>
    <property type="molecule type" value="Genomic_DNA"/>
</dbReference>
<keyword evidence="3" id="KW-0408">Iron</keyword>
<dbReference type="PANTHER" id="PTHR24305">
    <property type="entry name" value="CYTOCHROME P450"/>
    <property type="match status" value="1"/>
</dbReference>
<dbReference type="Gene3D" id="1.10.630.10">
    <property type="entry name" value="Cytochrome P450"/>
    <property type="match status" value="1"/>
</dbReference>
<dbReference type="GO" id="GO:0016705">
    <property type="term" value="F:oxidoreductase activity, acting on paired donors, with incorporation or reduction of molecular oxygen"/>
    <property type="evidence" value="ECO:0007669"/>
    <property type="project" value="InterPro"/>
</dbReference>
<dbReference type="AlphaFoldDB" id="A0A0A1T595"/>
<dbReference type="HOGENOM" id="CLU_1129753_0_0_1"/>
<keyword evidence="1" id="KW-0349">Heme</keyword>
<accession>A0A0A1T595</accession>
<protein>
    <submittedName>
        <fullName evidence="4">Uncharacterized protein</fullName>
    </submittedName>
</protein>
<name>A0A0A1T595_9HYPO</name>